<sequence length="115" mass="11754">MMVGIIGFILVLLLLYASTTPSGGKNKGGGSSTFFVGGPDSSHGHHLSGGDSFGDGDGGGGDCGGLSPSSAPARIFRLDAVLLQSAGHVPAISLHTFSIYSKQSIQLFNRTSDWE</sequence>
<evidence type="ECO:0000313" key="2">
    <source>
        <dbReference type="EMBL" id="ASB86805.1"/>
    </source>
</evidence>
<feature type="region of interest" description="Disordered" evidence="1">
    <location>
        <begin position="22"/>
        <end position="66"/>
    </location>
</feature>
<accession>A0ABM6LBX1</accession>
<reference evidence="2 3" key="1">
    <citation type="submission" date="2017-06" db="EMBL/GenBank/DDBJ databases">
        <title>Genome sequence of Bacillus sonorensis strain SRCM101395.</title>
        <authorList>
            <person name="Cho S.H."/>
        </authorList>
    </citation>
    <scope>NUCLEOTIDE SEQUENCE [LARGE SCALE GENOMIC DNA]</scope>
    <source>
        <strain evidence="2 3">SRCM101395</strain>
    </source>
</reference>
<evidence type="ECO:0000256" key="1">
    <source>
        <dbReference type="SAM" id="MobiDB-lite"/>
    </source>
</evidence>
<keyword evidence="3" id="KW-1185">Reference proteome</keyword>
<proteinExistence type="predicted"/>
<dbReference type="EMBL" id="CP021920">
    <property type="protein sequence ID" value="ASB86805.1"/>
    <property type="molecule type" value="Genomic_DNA"/>
</dbReference>
<name>A0ABM6LBX1_9BACI</name>
<organism evidence="2 3">
    <name type="scientific">Bacillus sonorensis</name>
    <dbReference type="NCBI Taxonomy" id="119858"/>
    <lineage>
        <taxon>Bacteria</taxon>
        <taxon>Bacillati</taxon>
        <taxon>Bacillota</taxon>
        <taxon>Bacilli</taxon>
        <taxon>Bacillales</taxon>
        <taxon>Bacillaceae</taxon>
        <taxon>Bacillus</taxon>
    </lineage>
</organism>
<evidence type="ECO:0000313" key="3">
    <source>
        <dbReference type="Proteomes" id="UP000196877"/>
    </source>
</evidence>
<gene>
    <name evidence="2" type="ORF">S101395_00250</name>
</gene>
<dbReference type="RefSeq" id="WP_040348603.1">
    <property type="nucleotide sequence ID" value="NZ_BORD01000001.1"/>
</dbReference>
<feature type="compositionally biased region" description="Gly residues" evidence="1">
    <location>
        <begin position="51"/>
        <end position="64"/>
    </location>
</feature>
<protein>
    <submittedName>
        <fullName evidence="2">Uncharacterized protein</fullName>
    </submittedName>
</protein>
<dbReference type="Proteomes" id="UP000196877">
    <property type="component" value="Chromosome"/>
</dbReference>
<dbReference type="GeneID" id="92855707"/>